<dbReference type="SUPFAM" id="SSF82671">
    <property type="entry name" value="SEA domain"/>
    <property type="match status" value="1"/>
</dbReference>
<keyword evidence="5" id="KW-1185">Reference proteome</keyword>
<dbReference type="OrthoDB" id="8965188at2759"/>
<accession>A0A9D3N4C6</accession>
<feature type="transmembrane region" description="Helical" evidence="2">
    <location>
        <begin position="323"/>
        <end position="344"/>
    </location>
</feature>
<dbReference type="EMBL" id="JAHKSW010000029">
    <property type="protein sequence ID" value="KAG7314265.1"/>
    <property type="molecule type" value="Genomic_DNA"/>
</dbReference>
<protein>
    <recommendedName>
        <fullName evidence="3">SEA domain-containing protein</fullName>
    </recommendedName>
</protein>
<name>A0A9D3N4C6_9TELE</name>
<organism evidence="4 5">
    <name type="scientific">Hemibagrus wyckioides</name>
    <dbReference type="NCBI Taxonomy" id="337641"/>
    <lineage>
        <taxon>Eukaryota</taxon>
        <taxon>Metazoa</taxon>
        <taxon>Chordata</taxon>
        <taxon>Craniata</taxon>
        <taxon>Vertebrata</taxon>
        <taxon>Euteleostomi</taxon>
        <taxon>Actinopterygii</taxon>
        <taxon>Neopterygii</taxon>
        <taxon>Teleostei</taxon>
        <taxon>Ostariophysi</taxon>
        <taxon>Siluriformes</taxon>
        <taxon>Bagridae</taxon>
        <taxon>Hemibagrus</taxon>
    </lineage>
</organism>
<evidence type="ECO:0000256" key="2">
    <source>
        <dbReference type="SAM" id="Phobius"/>
    </source>
</evidence>
<evidence type="ECO:0000259" key="3">
    <source>
        <dbReference type="PROSITE" id="PS50024"/>
    </source>
</evidence>
<reference evidence="4 5" key="1">
    <citation type="submission" date="2021-06" db="EMBL/GenBank/DDBJ databases">
        <title>Chromosome-level genome assembly of the red-tail catfish (Hemibagrus wyckioides).</title>
        <authorList>
            <person name="Shao F."/>
        </authorList>
    </citation>
    <scope>NUCLEOTIDE SEQUENCE [LARGE SCALE GENOMIC DNA]</scope>
    <source>
        <strain evidence="4">EC202008001</strain>
        <tissue evidence="4">Blood</tissue>
    </source>
</reference>
<dbReference type="Pfam" id="PF01390">
    <property type="entry name" value="SEA"/>
    <property type="match status" value="1"/>
</dbReference>
<comment type="caution">
    <text evidence="4">The sequence shown here is derived from an EMBL/GenBank/DDBJ whole genome shotgun (WGS) entry which is preliminary data.</text>
</comment>
<dbReference type="PROSITE" id="PS50024">
    <property type="entry name" value="SEA"/>
    <property type="match status" value="1"/>
</dbReference>
<keyword evidence="2" id="KW-1133">Transmembrane helix</keyword>
<evidence type="ECO:0000313" key="4">
    <source>
        <dbReference type="EMBL" id="KAG7314265.1"/>
    </source>
</evidence>
<evidence type="ECO:0000256" key="1">
    <source>
        <dbReference type="SAM" id="MobiDB-lite"/>
    </source>
</evidence>
<keyword evidence="2" id="KW-0812">Transmembrane</keyword>
<feature type="domain" description="SEA" evidence="3">
    <location>
        <begin position="204"/>
        <end position="316"/>
    </location>
</feature>
<feature type="transmembrane region" description="Helical" evidence="2">
    <location>
        <begin position="48"/>
        <end position="69"/>
    </location>
</feature>
<dbReference type="InterPro" id="IPR036364">
    <property type="entry name" value="SEA_dom_sf"/>
</dbReference>
<feature type="region of interest" description="Disordered" evidence="1">
    <location>
        <begin position="164"/>
        <end position="200"/>
    </location>
</feature>
<sequence length="345" mass="38006">MKNSCTTQKDGLRAFSVLRFQFFIKFSRISERHLVKERGTWKKAKMQVLLVLLGLLGTSSDIQLLVHGWRRTDSGFVVPDPQDLNATAINNPVNMLNTLSVEAVNNGTDVKIFREGSQVITRRYWYPNLVIEVLMQSPATTASTTPSPTPTDFITQTISVLTMGSTKTPSTEESRPSQTSTAPYSTPEGPRSISTMPATSTQEAMATTDVVLRFTLDMTFNTDLANPFSAAFLTLARWIEEQLNIIFKIKYSKHYSHCKVNRLERGSVKVNATLFFIETIPTDTEIENTLISAWESNSTSLLLINGSVVAGQGGSSSSSPSTAFFTTLTLLLTCVLLALQTLGLI</sequence>
<gene>
    <name evidence="4" type="ORF">KOW79_022761</name>
</gene>
<dbReference type="Gene3D" id="3.30.70.960">
    <property type="entry name" value="SEA domain"/>
    <property type="match status" value="1"/>
</dbReference>
<dbReference type="AlphaFoldDB" id="A0A9D3N4C6"/>
<keyword evidence="2" id="KW-0472">Membrane</keyword>
<dbReference type="SMART" id="SM00200">
    <property type="entry name" value="SEA"/>
    <property type="match status" value="1"/>
</dbReference>
<dbReference type="InterPro" id="IPR000082">
    <property type="entry name" value="SEA_dom"/>
</dbReference>
<evidence type="ECO:0000313" key="5">
    <source>
        <dbReference type="Proteomes" id="UP000824219"/>
    </source>
</evidence>
<proteinExistence type="predicted"/>
<dbReference type="Proteomes" id="UP000824219">
    <property type="component" value="Linkage Group LG29"/>
</dbReference>